<evidence type="ECO:0000313" key="1">
    <source>
        <dbReference type="EMBL" id="GAC94068.1"/>
    </source>
</evidence>
<dbReference type="RefSeq" id="XP_012187655.1">
    <property type="nucleotide sequence ID" value="XM_012332265.1"/>
</dbReference>
<name>R9NYZ8_PSEHS</name>
<sequence length="104" mass="11822">MSSSLLAEKRCLLLKLANETRPKQFFELICALAPVSCARMTTDSYMTFRDRRQLEVTPPNDISSSCSETRLPMLINSEGCSSGIQLVPFVRQPRRWERHLCDAA</sequence>
<gene>
    <name evidence="1" type="ORF">PHSY_001637</name>
</gene>
<protein>
    <submittedName>
        <fullName evidence="1">5-oxoprolinase</fullName>
    </submittedName>
</protein>
<dbReference type="AlphaFoldDB" id="R9NYZ8"/>
<accession>R9NYZ8</accession>
<proteinExistence type="predicted"/>
<reference evidence="2" key="1">
    <citation type="journal article" date="2013" name="Genome Announc.">
        <title>Draft genome sequence of the basidiomycetous yeast-like fungus Pseudozyma hubeiensis SY62, which produces an abundant amount of the biosurfactant mannosylerythritol lipids.</title>
        <authorList>
            <person name="Konishi M."/>
            <person name="Hatada Y."/>
            <person name="Horiuchi J."/>
        </authorList>
    </citation>
    <scope>NUCLEOTIDE SEQUENCE [LARGE SCALE GENOMIC DNA]</scope>
    <source>
        <strain evidence="2">SY62</strain>
    </source>
</reference>
<dbReference type="GeneID" id="24106934"/>
<organism evidence="1 2">
    <name type="scientific">Pseudozyma hubeiensis (strain SY62)</name>
    <name type="common">Yeast</name>
    <dbReference type="NCBI Taxonomy" id="1305764"/>
    <lineage>
        <taxon>Eukaryota</taxon>
        <taxon>Fungi</taxon>
        <taxon>Dikarya</taxon>
        <taxon>Basidiomycota</taxon>
        <taxon>Ustilaginomycotina</taxon>
        <taxon>Ustilaginomycetes</taxon>
        <taxon>Ustilaginales</taxon>
        <taxon>Ustilaginaceae</taxon>
        <taxon>Pseudozyma</taxon>
    </lineage>
</organism>
<keyword evidence="2" id="KW-1185">Reference proteome</keyword>
<dbReference type="HOGENOM" id="CLU_2251252_0_0_1"/>
<dbReference type="Proteomes" id="UP000014071">
    <property type="component" value="Unassembled WGS sequence"/>
</dbReference>
<evidence type="ECO:0000313" key="2">
    <source>
        <dbReference type="Proteomes" id="UP000014071"/>
    </source>
</evidence>
<dbReference type="EMBL" id="DF238782">
    <property type="protein sequence ID" value="GAC94068.1"/>
    <property type="molecule type" value="Genomic_DNA"/>
</dbReference>